<dbReference type="AlphaFoldDB" id="A0A814KQ08"/>
<accession>A0A814KQ08</accession>
<organism evidence="2 3">
    <name type="scientific">Brachionus calyciflorus</name>
    <dbReference type="NCBI Taxonomy" id="104777"/>
    <lineage>
        <taxon>Eukaryota</taxon>
        <taxon>Metazoa</taxon>
        <taxon>Spiralia</taxon>
        <taxon>Gnathifera</taxon>
        <taxon>Rotifera</taxon>
        <taxon>Eurotatoria</taxon>
        <taxon>Monogononta</taxon>
        <taxon>Pseudotrocha</taxon>
        <taxon>Ploima</taxon>
        <taxon>Brachionidae</taxon>
        <taxon>Brachionus</taxon>
    </lineage>
</organism>
<dbReference type="OrthoDB" id="9982103at2759"/>
<evidence type="ECO:0000313" key="3">
    <source>
        <dbReference type="Proteomes" id="UP000663879"/>
    </source>
</evidence>
<dbReference type="PANTHER" id="PTHR33772:SF1">
    <property type="entry name" value="PROTEIN TBATA"/>
    <property type="match status" value="1"/>
</dbReference>
<dbReference type="InterPro" id="IPR037394">
    <property type="entry name" value="TBATA-like"/>
</dbReference>
<comment type="caution">
    <text evidence="2">The sequence shown here is derived from an EMBL/GenBank/DDBJ whole genome shotgun (WGS) entry which is preliminary data.</text>
</comment>
<dbReference type="Pfam" id="PF15256">
    <property type="entry name" value="SPATIAL"/>
    <property type="match status" value="1"/>
</dbReference>
<reference evidence="2" key="1">
    <citation type="submission" date="2021-02" db="EMBL/GenBank/DDBJ databases">
        <authorList>
            <person name="Nowell W R."/>
        </authorList>
    </citation>
    <scope>NUCLEOTIDE SEQUENCE</scope>
    <source>
        <strain evidence="2">Ploen Becks lab</strain>
    </source>
</reference>
<proteinExistence type="predicted"/>
<gene>
    <name evidence="2" type="ORF">OXX778_LOCUS19026</name>
</gene>
<dbReference type="Proteomes" id="UP000663879">
    <property type="component" value="Unassembled WGS sequence"/>
</dbReference>
<feature type="compositionally biased region" description="Polar residues" evidence="1">
    <location>
        <begin position="132"/>
        <end position="156"/>
    </location>
</feature>
<evidence type="ECO:0000313" key="2">
    <source>
        <dbReference type="EMBL" id="CAF1055374.1"/>
    </source>
</evidence>
<dbReference type="PANTHER" id="PTHR33772">
    <property type="entry name" value="THYMUS, BRAIN AND TESTES-ASSOCIATED"/>
    <property type="match status" value="1"/>
</dbReference>
<keyword evidence="3" id="KW-1185">Reference proteome</keyword>
<sequence length="381" mass="43184">MDTYLPPKYSMNAFFVRHVAHPRRMKYISGLNNAKICAVNDVGYINPLQNKDDHATFPPNNFNEQILKTNIHKRKERAVPPNGVWSTFGIIDNTDKWRTELNSLASSVGLITQNDLEEQKRKKEREQMIKNLQKQNPTSSQSRKLTSHGQSSSTGRLNEPLLTGRRTKGSRASRGVPLTGKNYIVDQAEREAWMLQVLCQILQTDSLVDVQSWLVSANDTEKEKIKQLIDQAMKGLEESGRINTVVEESQGENAQNALNDIETTLQRISISRQEGEKRLTTARKSNFPLKLKGDDEVVKKKLDAIPEILKLDQNDRAESPVSKVFNINLQKADRQSVLENAVIKLETPRPSDVKVEKVKVTMLVKDEKSNSLQEISGDWQS</sequence>
<feature type="region of interest" description="Disordered" evidence="1">
    <location>
        <begin position="132"/>
        <end position="177"/>
    </location>
</feature>
<evidence type="ECO:0000256" key="1">
    <source>
        <dbReference type="SAM" id="MobiDB-lite"/>
    </source>
</evidence>
<name>A0A814KQ08_9BILA</name>
<protein>
    <recommendedName>
        <fullName evidence="4">TBATA</fullName>
    </recommendedName>
</protein>
<dbReference type="EMBL" id="CAJNOC010005550">
    <property type="protein sequence ID" value="CAF1055374.1"/>
    <property type="molecule type" value="Genomic_DNA"/>
</dbReference>
<evidence type="ECO:0008006" key="4">
    <source>
        <dbReference type="Google" id="ProtNLM"/>
    </source>
</evidence>